<comment type="function">
    <text evidence="5">Forms part of the polypeptide exit tunnel.</text>
</comment>
<dbReference type="Gene3D" id="3.40.1370.10">
    <property type="match status" value="1"/>
</dbReference>
<dbReference type="KEGG" id="cmr:Cycma_2590"/>
<keyword evidence="5" id="KW-0699">rRNA-binding</keyword>
<dbReference type="GO" id="GO:0003735">
    <property type="term" value="F:structural constituent of ribosome"/>
    <property type="evidence" value="ECO:0007669"/>
    <property type="project" value="InterPro"/>
</dbReference>
<comment type="subunit">
    <text evidence="5">Part of the 50S ribosomal subunit.</text>
</comment>
<evidence type="ECO:0000313" key="7">
    <source>
        <dbReference type="EMBL" id="AEL26329.1"/>
    </source>
</evidence>
<sequence>MELAILKQTGEETGRKITLSEDIFAIEPNDHAIYLDVKQYLANRRQGTHKSKERAEIAGSTKKIKKQKGTGSARAGSIKSPIFRGGGRVFGPKPRDYSFKLNKKLKQVARKSALTYKAKENGLVILEDLVFDAPKTKDYINLLAKLSLSDKKTLLVVGENNPNVYLSSRNVQKAKVRVFSELNTYELLDADSLVLCEGAVSKLETLLSK</sequence>
<dbReference type="HOGENOM" id="CLU_041575_5_2_10"/>
<keyword evidence="5" id="KW-0694">RNA-binding</keyword>
<comment type="function">
    <text evidence="5">One of the primary rRNA binding proteins, this protein initially binds near the 5'-end of the 23S rRNA. It is important during the early stages of 50S assembly. It makes multiple contacts with different domains of the 23S rRNA in the assembled 50S subunit and ribosome.</text>
</comment>
<dbReference type="HAMAP" id="MF_01328_B">
    <property type="entry name" value="Ribosomal_uL4_B"/>
    <property type="match status" value="1"/>
</dbReference>
<dbReference type="InterPro" id="IPR013005">
    <property type="entry name" value="Ribosomal_uL4-like"/>
</dbReference>
<name>G0IXA4_CYCMS</name>
<dbReference type="GO" id="GO:0006412">
    <property type="term" value="P:translation"/>
    <property type="evidence" value="ECO:0007669"/>
    <property type="project" value="UniProtKB-UniRule"/>
</dbReference>
<evidence type="ECO:0000256" key="1">
    <source>
        <dbReference type="ARBA" id="ARBA00010528"/>
    </source>
</evidence>
<dbReference type="PANTHER" id="PTHR10746:SF6">
    <property type="entry name" value="LARGE RIBOSOMAL SUBUNIT PROTEIN UL4M"/>
    <property type="match status" value="1"/>
</dbReference>
<reference evidence="8" key="1">
    <citation type="submission" date="2011-07" db="EMBL/GenBank/DDBJ databases">
        <title>The complete genome of Cyclobacterium marinum DSM 745.</title>
        <authorList>
            <person name="Lucas S."/>
            <person name="Han J."/>
            <person name="Lapidus A."/>
            <person name="Bruce D."/>
            <person name="Goodwin L."/>
            <person name="Pitluck S."/>
            <person name="Peters L."/>
            <person name="Kyrpides N."/>
            <person name="Mavromatis K."/>
            <person name="Ivanova N."/>
            <person name="Ovchinnikova G."/>
            <person name="Chertkov O."/>
            <person name="Detter J.C."/>
            <person name="Tapia R."/>
            <person name="Han C."/>
            <person name="Land M."/>
            <person name="Hauser L."/>
            <person name="Markowitz V."/>
            <person name="Cheng J.-F."/>
            <person name="Hugenholtz P."/>
            <person name="Woyke T."/>
            <person name="Wu D."/>
            <person name="Tindall B."/>
            <person name="Schuetze A."/>
            <person name="Brambilla E."/>
            <person name="Klenk H.-P."/>
            <person name="Eisen J.A."/>
        </authorList>
    </citation>
    <scope>NUCLEOTIDE SEQUENCE [LARGE SCALE GENOMIC DNA]</scope>
    <source>
        <strain evidence="8">ATCC 25205 / DSM 745 / LMG 13164 / NCIMB 1802</strain>
    </source>
</reference>
<accession>G0IXA4</accession>
<dbReference type="NCBIfam" id="TIGR03953">
    <property type="entry name" value="rplD_bact"/>
    <property type="match status" value="1"/>
</dbReference>
<evidence type="ECO:0000256" key="4">
    <source>
        <dbReference type="ARBA" id="ARBA00035244"/>
    </source>
</evidence>
<evidence type="ECO:0000256" key="2">
    <source>
        <dbReference type="ARBA" id="ARBA00022980"/>
    </source>
</evidence>
<dbReference type="AlphaFoldDB" id="G0IXA4"/>
<evidence type="ECO:0000256" key="5">
    <source>
        <dbReference type="HAMAP-Rule" id="MF_01328"/>
    </source>
</evidence>
<dbReference type="GO" id="GO:0005840">
    <property type="term" value="C:ribosome"/>
    <property type="evidence" value="ECO:0007669"/>
    <property type="project" value="UniProtKB-KW"/>
</dbReference>
<dbReference type="EMBL" id="CP002955">
    <property type="protein sequence ID" value="AEL26329.1"/>
    <property type="molecule type" value="Genomic_DNA"/>
</dbReference>
<evidence type="ECO:0000256" key="6">
    <source>
        <dbReference type="SAM" id="MobiDB-lite"/>
    </source>
</evidence>
<gene>
    <name evidence="5" type="primary">rplD</name>
    <name evidence="7" type="ordered locus">Cycma_2590</name>
</gene>
<dbReference type="STRING" id="880070.Cycma_2590"/>
<keyword evidence="3 5" id="KW-0687">Ribonucleoprotein</keyword>
<proteinExistence type="inferred from homology"/>
<dbReference type="OrthoDB" id="9803201at2"/>
<dbReference type="RefSeq" id="WP_014020622.1">
    <property type="nucleotide sequence ID" value="NC_015914.1"/>
</dbReference>
<dbReference type="PANTHER" id="PTHR10746">
    <property type="entry name" value="50S RIBOSOMAL PROTEIN L4"/>
    <property type="match status" value="1"/>
</dbReference>
<evidence type="ECO:0000256" key="3">
    <source>
        <dbReference type="ARBA" id="ARBA00023274"/>
    </source>
</evidence>
<dbReference type="Proteomes" id="UP000001635">
    <property type="component" value="Chromosome"/>
</dbReference>
<evidence type="ECO:0000313" key="8">
    <source>
        <dbReference type="Proteomes" id="UP000001635"/>
    </source>
</evidence>
<dbReference type="InterPro" id="IPR023574">
    <property type="entry name" value="Ribosomal_uL4_dom_sf"/>
</dbReference>
<feature type="region of interest" description="Disordered" evidence="6">
    <location>
        <begin position="45"/>
        <end position="80"/>
    </location>
</feature>
<dbReference type="GO" id="GO:1990904">
    <property type="term" value="C:ribonucleoprotein complex"/>
    <property type="evidence" value="ECO:0007669"/>
    <property type="project" value="UniProtKB-KW"/>
</dbReference>
<dbReference type="eggNOG" id="COG0088">
    <property type="taxonomic scope" value="Bacteria"/>
</dbReference>
<dbReference type="GO" id="GO:0019843">
    <property type="term" value="F:rRNA binding"/>
    <property type="evidence" value="ECO:0007669"/>
    <property type="project" value="UniProtKB-UniRule"/>
</dbReference>
<dbReference type="InterPro" id="IPR002136">
    <property type="entry name" value="Ribosomal_uL4"/>
</dbReference>
<keyword evidence="2 5" id="KW-0689">Ribosomal protein</keyword>
<dbReference type="Pfam" id="PF00573">
    <property type="entry name" value="Ribosomal_L4"/>
    <property type="match status" value="1"/>
</dbReference>
<organism evidence="7 8">
    <name type="scientific">Cyclobacterium marinum (strain ATCC 25205 / DSM 745 / LMG 13164 / NCIMB 1802)</name>
    <name type="common">Flectobacillus marinus</name>
    <dbReference type="NCBI Taxonomy" id="880070"/>
    <lineage>
        <taxon>Bacteria</taxon>
        <taxon>Pseudomonadati</taxon>
        <taxon>Bacteroidota</taxon>
        <taxon>Cytophagia</taxon>
        <taxon>Cytophagales</taxon>
        <taxon>Cyclobacteriaceae</taxon>
        <taxon>Cyclobacterium</taxon>
    </lineage>
</organism>
<comment type="similarity">
    <text evidence="1 5">Belongs to the universal ribosomal protein uL4 family.</text>
</comment>
<dbReference type="SUPFAM" id="SSF52166">
    <property type="entry name" value="Ribosomal protein L4"/>
    <property type="match status" value="1"/>
</dbReference>
<protein>
    <recommendedName>
        <fullName evidence="4 5">Large ribosomal subunit protein uL4</fullName>
    </recommendedName>
</protein>
<keyword evidence="8" id="KW-1185">Reference proteome</keyword>